<feature type="compositionally biased region" description="Polar residues" evidence="1">
    <location>
        <begin position="15"/>
        <end position="24"/>
    </location>
</feature>
<evidence type="ECO:0000256" key="1">
    <source>
        <dbReference type="SAM" id="MobiDB-lite"/>
    </source>
</evidence>
<dbReference type="AlphaFoldDB" id="A0A6N2KSG6"/>
<name>A0A6N2KSG6_SALVM</name>
<sequence length="102" mass="11718">MAYVKDPSLPPPSSNPTEMNSQFRKGSCDKTSTKRGKVSEIETLPDQALKLPRIPMLQNVSAGLSWLEFCSPEVASRWNKSKLRIWVQRDRNYGRKWSPHLM</sequence>
<gene>
    <name evidence="2" type="ORF">SVIM_LOCUS133154</name>
</gene>
<accession>A0A6N2KSG6</accession>
<feature type="region of interest" description="Disordered" evidence="1">
    <location>
        <begin position="1"/>
        <end position="39"/>
    </location>
</feature>
<feature type="compositionally biased region" description="Basic and acidic residues" evidence="1">
    <location>
        <begin position="26"/>
        <end position="39"/>
    </location>
</feature>
<organism evidence="2">
    <name type="scientific">Salix viminalis</name>
    <name type="common">Common osier</name>
    <name type="synonym">Basket willow</name>
    <dbReference type="NCBI Taxonomy" id="40686"/>
    <lineage>
        <taxon>Eukaryota</taxon>
        <taxon>Viridiplantae</taxon>
        <taxon>Streptophyta</taxon>
        <taxon>Embryophyta</taxon>
        <taxon>Tracheophyta</taxon>
        <taxon>Spermatophyta</taxon>
        <taxon>Magnoliopsida</taxon>
        <taxon>eudicotyledons</taxon>
        <taxon>Gunneridae</taxon>
        <taxon>Pentapetalae</taxon>
        <taxon>rosids</taxon>
        <taxon>fabids</taxon>
        <taxon>Malpighiales</taxon>
        <taxon>Salicaceae</taxon>
        <taxon>Saliceae</taxon>
        <taxon>Salix</taxon>
    </lineage>
</organism>
<proteinExistence type="predicted"/>
<dbReference type="EMBL" id="CAADRP010000732">
    <property type="protein sequence ID" value="VFU31545.1"/>
    <property type="molecule type" value="Genomic_DNA"/>
</dbReference>
<reference evidence="2" key="1">
    <citation type="submission" date="2019-03" db="EMBL/GenBank/DDBJ databases">
        <authorList>
            <person name="Mank J."/>
            <person name="Almeida P."/>
        </authorList>
    </citation>
    <scope>NUCLEOTIDE SEQUENCE</scope>
    <source>
        <strain evidence="2">78183</strain>
    </source>
</reference>
<protein>
    <submittedName>
        <fullName evidence="2">Uncharacterized protein</fullName>
    </submittedName>
</protein>
<evidence type="ECO:0000313" key="2">
    <source>
        <dbReference type="EMBL" id="VFU31545.1"/>
    </source>
</evidence>